<protein>
    <recommendedName>
        <fullName evidence="2">Reverse transcriptase Ty1/copia-type domain-containing protein</fullName>
    </recommendedName>
</protein>
<dbReference type="OrthoDB" id="413760at2759"/>
<dbReference type="PANTHER" id="PTHR11439:SF470">
    <property type="entry name" value="CYSTEINE-RICH RLK (RECEPTOR-LIKE PROTEIN KINASE) 8"/>
    <property type="match status" value="1"/>
</dbReference>
<dbReference type="PANTHER" id="PTHR11439">
    <property type="entry name" value="GAG-POL-RELATED RETROTRANSPOSON"/>
    <property type="match status" value="1"/>
</dbReference>
<keyword evidence="4" id="KW-1185">Reference proteome</keyword>
<feature type="compositionally biased region" description="Low complexity" evidence="1">
    <location>
        <begin position="317"/>
        <end position="332"/>
    </location>
</feature>
<gene>
    <name evidence="3" type="ORF">O181_006602</name>
</gene>
<dbReference type="EMBL" id="AVOT02001425">
    <property type="protein sequence ID" value="MBW0466887.1"/>
    <property type="molecule type" value="Genomic_DNA"/>
</dbReference>
<comment type="caution">
    <text evidence="3">The sequence shown here is derived from an EMBL/GenBank/DDBJ whole genome shotgun (WGS) entry which is preliminary data.</text>
</comment>
<name>A0A9Q3GHR2_9BASI</name>
<evidence type="ECO:0000313" key="3">
    <source>
        <dbReference type="EMBL" id="MBW0466887.1"/>
    </source>
</evidence>
<accession>A0A9Q3GHR2</accession>
<feature type="region of interest" description="Disordered" evidence="1">
    <location>
        <begin position="297"/>
        <end position="332"/>
    </location>
</feature>
<sequence length="332" mass="37320">MVEYKAHLCAQGLSQTPGVDFNKIYAPTGRLNSLRCLIAHTASRGLQFHQVDVKSAFLNAPLAEVVYLSIPQGLKLDRQKSCLLLKKAIYGLKQEPLSWYQQLKGQLHFIAQEFDSTDMGCADLMLGIRVTHGVNYISLDQIHFTESLLELYGLDQRNMATRPDLSHALSALSQFLESPGINHWYGFLHVLRYLKGTQELGLEYSRRSQDGVVGYSNADWGHCHSTRRSVTGYLAQFCGNLILWKTRKQPSVSLSTSEAEYKAVHDFVSELLWPQQWCIECHLLTFVSAIPTHEDNQSLGVRGDVENRDQDQADQQSATPSPTDATPPLLEN</sequence>
<dbReference type="InterPro" id="IPR013103">
    <property type="entry name" value="RVT_2"/>
</dbReference>
<proteinExistence type="predicted"/>
<reference evidence="3" key="1">
    <citation type="submission" date="2021-03" db="EMBL/GenBank/DDBJ databases">
        <title>Draft genome sequence of rust myrtle Austropuccinia psidii MF-1, a brazilian biotype.</title>
        <authorList>
            <person name="Quecine M.C."/>
            <person name="Pachon D.M.R."/>
            <person name="Bonatelli M.L."/>
            <person name="Correr F.H."/>
            <person name="Franceschini L.M."/>
            <person name="Leite T.F."/>
            <person name="Margarido G.R.A."/>
            <person name="Almeida C.A."/>
            <person name="Ferrarezi J.A."/>
            <person name="Labate C.A."/>
        </authorList>
    </citation>
    <scope>NUCLEOTIDE SEQUENCE</scope>
    <source>
        <strain evidence="3">MF-1</strain>
    </source>
</reference>
<feature type="domain" description="Reverse transcriptase Ty1/copia-type" evidence="2">
    <location>
        <begin position="2"/>
        <end position="107"/>
    </location>
</feature>
<evidence type="ECO:0000256" key="1">
    <source>
        <dbReference type="SAM" id="MobiDB-lite"/>
    </source>
</evidence>
<dbReference type="Pfam" id="PF07727">
    <property type="entry name" value="RVT_2"/>
    <property type="match status" value="1"/>
</dbReference>
<dbReference type="CDD" id="cd09272">
    <property type="entry name" value="RNase_HI_RT_Ty1"/>
    <property type="match status" value="1"/>
</dbReference>
<dbReference type="AlphaFoldDB" id="A0A9Q3GHR2"/>
<evidence type="ECO:0000259" key="2">
    <source>
        <dbReference type="Pfam" id="PF07727"/>
    </source>
</evidence>
<organism evidence="3 4">
    <name type="scientific">Austropuccinia psidii MF-1</name>
    <dbReference type="NCBI Taxonomy" id="1389203"/>
    <lineage>
        <taxon>Eukaryota</taxon>
        <taxon>Fungi</taxon>
        <taxon>Dikarya</taxon>
        <taxon>Basidiomycota</taxon>
        <taxon>Pucciniomycotina</taxon>
        <taxon>Pucciniomycetes</taxon>
        <taxon>Pucciniales</taxon>
        <taxon>Sphaerophragmiaceae</taxon>
        <taxon>Austropuccinia</taxon>
    </lineage>
</organism>
<evidence type="ECO:0000313" key="4">
    <source>
        <dbReference type="Proteomes" id="UP000765509"/>
    </source>
</evidence>
<dbReference type="Proteomes" id="UP000765509">
    <property type="component" value="Unassembled WGS sequence"/>
</dbReference>